<evidence type="ECO:0000313" key="11">
    <source>
        <dbReference type="Proteomes" id="UP000198948"/>
    </source>
</evidence>
<evidence type="ECO:0000256" key="2">
    <source>
        <dbReference type="ARBA" id="ARBA00005540"/>
    </source>
</evidence>
<keyword evidence="4 8" id="KW-1003">Cell membrane</keyword>
<feature type="transmembrane region" description="Helical" evidence="9">
    <location>
        <begin position="83"/>
        <end position="100"/>
    </location>
</feature>
<dbReference type="PANTHER" id="PTHR38438">
    <property type="entry name" value="RIBOFLAVIN TRANSPORTER RIBU"/>
    <property type="match status" value="1"/>
</dbReference>
<comment type="function">
    <text evidence="8">Probably a riboflavin-binding protein that interacts with the energy-coupling factor (ECF) ABC-transporter complex.</text>
</comment>
<dbReference type="GO" id="GO:0005886">
    <property type="term" value="C:plasma membrane"/>
    <property type="evidence" value="ECO:0007669"/>
    <property type="project" value="UniProtKB-SubCell"/>
</dbReference>
<keyword evidence="6 9" id="KW-1133">Transmembrane helix</keyword>
<evidence type="ECO:0000256" key="3">
    <source>
        <dbReference type="ARBA" id="ARBA00022448"/>
    </source>
</evidence>
<keyword evidence="11" id="KW-1185">Reference proteome</keyword>
<protein>
    <recommendedName>
        <fullName evidence="8">Riboflavin transporter</fullName>
    </recommendedName>
</protein>
<evidence type="ECO:0000256" key="9">
    <source>
        <dbReference type="SAM" id="Phobius"/>
    </source>
</evidence>
<evidence type="ECO:0000256" key="5">
    <source>
        <dbReference type="ARBA" id="ARBA00022692"/>
    </source>
</evidence>
<evidence type="ECO:0000256" key="4">
    <source>
        <dbReference type="ARBA" id="ARBA00022475"/>
    </source>
</evidence>
<dbReference type="InterPro" id="IPR024529">
    <property type="entry name" value="ECF_trnsprt_substrate-spec"/>
</dbReference>
<keyword evidence="3 8" id="KW-0813">Transport</keyword>
<sequence>MKKFQTKKIVGIAMLAALGYVLMIVGFPIPFLPTYMKVDFSDIPALLGMFLYGPWAGVGIALIRNLLHFITSGDITGIPIGEFANFISCLAYILPIYWFMKQSTSMKRMIGAGILGTLSLTIVMSVLNWFVLTPLYAHVLGMNFGPIQTVVLLGVLPFNLLKGILVSGVFAIVYVKMASWIEHARLKTS</sequence>
<dbReference type="Gene3D" id="1.10.1760.20">
    <property type="match status" value="1"/>
</dbReference>
<evidence type="ECO:0000256" key="1">
    <source>
        <dbReference type="ARBA" id="ARBA00004651"/>
    </source>
</evidence>
<keyword evidence="5 9" id="KW-0812">Transmembrane</keyword>
<comment type="similarity">
    <text evidence="2 8">Belongs to the prokaryotic riboflavin transporter (P-RFT) (TC 2.A.87) family.</text>
</comment>
<reference evidence="10 11" key="1">
    <citation type="submission" date="2016-10" db="EMBL/GenBank/DDBJ databases">
        <authorList>
            <person name="de Groot N.N."/>
        </authorList>
    </citation>
    <scope>NUCLEOTIDE SEQUENCE [LARGE SCALE GENOMIC DNA]</scope>
    <source>
        <strain evidence="10 11">DSM 13760</strain>
    </source>
</reference>
<dbReference type="OrthoDB" id="9809216at2"/>
<name>A0A1H9R9P7_9LACT</name>
<dbReference type="Proteomes" id="UP000198948">
    <property type="component" value="Unassembled WGS sequence"/>
</dbReference>
<keyword evidence="7 8" id="KW-0472">Membrane</keyword>
<feature type="transmembrane region" description="Helical" evidence="9">
    <location>
        <begin position="151"/>
        <end position="175"/>
    </location>
</feature>
<evidence type="ECO:0000256" key="6">
    <source>
        <dbReference type="ARBA" id="ARBA00022989"/>
    </source>
</evidence>
<dbReference type="PANTHER" id="PTHR38438:SF1">
    <property type="entry name" value="RIBOFLAVIN TRANSPORTER RIBU"/>
    <property type="match status" value="1"/>
</dbReference>
<dbReference type="EMBL" id="FOHA01000003">
    <property type="protein sequence ID" value="SER68759.1"/>
    <property type="molecule type" value="Genomic_DNA"/>
</dbReference>
<dbReference type="STRING" id="142588.SAMN04488559_103113"/>
<dbReference type="InterPro" id="IPR025720">
    <property type="entry name" value="RibU"/>
</dbReference>
<gene>
    <name evidence="10" type="ORF">SAMN04488559_103113</name>
</gene>
<evidence type="ECO:0000256" key="8">
    <source>
        <dbReference type="PIRNR" id="PIRNR037778"/>
    </source>
</evidence>
<comment type="subcellular location">
    <subcellularLocation>
        <location evidence="1">Cell membrane</location>
        <topology evidence="1">Multi-pass membrane protein</topology>
    </subcellularLocation>
</comment>
<feature type="transmembrane region" description="Helical" evidence="9">
    <location>
        <begin position="43"/>
        <end position="63"/>
    </location>
</feature>
<dbReference type="RefSeq" id="WP_092650576.1">
    <property type="nucleotide sequence ID" value="NZ_FOHA01000003.1"/>
</dbReference>
<organism evidence="10 11">
    <name type="scientific">Isobaculum melis</name>
    <dbReference type="NCBI Taxonomy" id="142588"/>
    <lineage>
        <taxon>Bacteria</taxon>
        <taxon>Bacillati</taxon>
        <taxon>Bacillota</taxon>
        <taxon>Bacilli</taxon>
        <taxon>Lactobacillales</taxon>
        <taxon>Carnobacteriaceae</taxon>
        <taxon>Isobaculum</taxon>
    </lineage>
</organism>
<dbReference type="Pfam" id="PF12822">
    <property type="entry name" value="ECF_trnsprt"/>
    <property type="match status" value="1"/>
</dbReference>
<feature type="transmembrane region" description="Helical" evidence="9">
    <location>
        <begin position="112"/>
        <end position="131"/>
    </location>
</feature>
<evidence type="ECO:0000256" key="7">
    <source>
        <dbReference type="ARBA" id="ARBA00023136"/>
    </source>
</evidence>
<accession>A0A1H9R9P7</accession>
<dbReference type="AlphaFoldDB" id="A0A1H9R9P7"/>
<dbReference type="PIRSF" id="PIRSF037778">
    <property type="entry name" value="UCP037778_transp_RibU"/>
    <property type="match status" value="1"/>
</dbReference>
<proteinExistence type="inferred from homology"/>
<dbReference type="GO" id="GO:0032217">
    <property type="term" value="F:riboflavin transmembrane transporter activity"/>
    <property type="evidence" value="ECO:0007669"/>
    <property type="project" value="UniProtKB-UniRule"/>
</dbReference>
<feature type="transmembrane region" description="Helical" evidence="9">
    <location>
        <begin position="12"/>
        <end position="31"/>
    </location>
</feature>
<evidence type="ECO:0000313" key="10">
    <source>
        <dbReference type="EMBL" id="SER68759.1"/>
    </source>
</evidence>